<proteinExistence type="predicted"/>
<evidence type="ECO:0000313" key="3">
    <source>
        <dbReference type="Proteomes" id="UP000053317"/>
    </source>
</evidence>
<reference evidence="2 3" key="1">
    <citation type="submission" date="2015-05" db="EMBL/GenBank/DDBJ databases">
        <title>Distinctive expansion of gene families associated with plant cell wall degradation and secondary metabolism in the genomes of grapevine trunk pathogens.</title>
        <authorList>
            <person name="Lawrence D.P."/>
            <person name="Travadon R."/>
            <person name="Rolshausen P.E."/>
            <person name="Baumgartner K."/>
        </authorList>
    </citation>
    <scope>NUCLEOTIDE SEQUENCE [LARGE SCALE GENOMIC DNA]</scope>
    <source>
        <strain evidence="2">UCRPC4</strain>
    </source>
</reference>
<dbReference type="Proteomes" id="UP000053317">
    <property type="component" value="Unassembled WGS sequence"/>
</dbReference>
<feature type="region of interest" description="Disordered" evidence="1">
    <location>
        <begin position="282"/>
        <end position="309"/>
    </location>
</feature>
<sequence>MGEYYDPSPKAEAKYRIGPNIKIHAAHHQSFKALWETKWKKPCSMGVYPFMFGSINDFEPIAQRLIAKDAKEPYDWDAYAEEFFPTAETLVQAAERAEVAEETEKAAEFFLSVLIPPRKDLNSTRLGAHPPLANSLSHKFGYSDPSLFINEASRKYSLLHDGTLEKPCTRLLLVNGTHDEIFPIDDMLLLLQVGPSPKEARFITDTKHMGEPASFAICVNWVYDLFGITGEASDVLKTLPFKAKFDLVEEQKLVGPITEKAETSEDTAIDTVIVDEDSCTELTSEKSSVTDASSVEDSNDIKEQASTSDFPISASNISAEISSSTLENEYVQPPAYQPTKAEGMPEVLRVTA</sequence>
<evidence type="ECO:0000313" key="2">
    <source>
        <dbReference type="EMBL" id="KKY23706.1"/>
    </source>
</evidence>
<evidence type="ECO:0000256" key="1">
    <source>
        <dbReference type="SAM" id="MobiDB-lite"/>
    </source>
</evidence>
<dbReference type="Gene3D" id="3.40.50.1820">
    <property type="entry name" value="alpha/beta hydrolase"/>
    <property type="match status" value="1"/>
</dbReference>
<gene>
    <name evidence="2" type="ORF">UCRPC4_g02803</name>
</gene>
<feature type="region of interest" description="Disordered" evidence="1">
    <location>
        <begin position="325"/>
        <end position="352"/>
    </location>
</feature>
<name>A0A0G2ENL0_PHACM</name>
<organism evidence="2 3">
    <name type="scientific">Phaeomoniella chlamydospora</name>
    <name type="common">Phaeoacremonium chlamydosporum</name>
    <dbReference type="NCBI Taxonomy" id="158046"/>
    <lineage>
        <taxon>Eukaryota</taxon>
        <taxon>Fungi</taxon>
        <taxon>Dikarya</taxon>
        <taxon>Ascomycota</taxon>
        <taxon>Pezizomycotina</taxon>
        <taxon>Eurotiomycetes</taxon>
        <taxon>Chaetothyriomycetidae</taxon>
        <taxon>Phaeomoniellales</taxon>
        <taxon>Phaeomoniellaceae</taxon>
        <taxon>Phaeomoniella</taxon>
    </lineage>
</organism>
<reference evidence="2 3" key="2">
    <citation type="submission" date="2015-05" db="EMBL/GenBank/DDBJ databases">
        <authorList>
            <person name="Morales-Cruz A."/>
            <person name="Amrine K.C."/>
            <person name="Cantu D."/>
        </authorList>
    </citation>
    <scope>NUCLEOTIDE SEQUENCE [LARGE SCALE GENOMIC DNA]</scope>
    <source>
        <strain evidence="2">UCRPC4</strain>
    </source>
</reference>
<dbReference type="AlphaFoldDB" id="A0A0G2ENL0"/>
<feature type="compositionally biased region" description="Polar residues" evidence="1">
    <location>
        <begin position="282"/>
        <end position="296"/>
    </location>
</feature>
<dbReference type="EMBL" id="LCWF01000065">
    <property type="protein sequence ID" value="KKY23706.1"/>
    <property type="molecule type" value="Genomic_DNA"/>
</dbReference>
<comment type="caution">
    <text evidence="2">The sequence shown here is derived from an EMBL/GenBank/DDBJ whole genome shotgun (WGS) entry which is preliminary data.</text>
</comment>
<dbReference type="OrthoDB" id="5409895at2759"/>
<keyword evidence="3" id="KW-1185">Reference proteome</keyword>
<accession>A0A0G2ENL0</accession>
<protein>
    <submittedName>
        <fullName evidence="2">Putative conidial pigment biosynthesis protein ayg1</fullName>
    </submittedName>
</protein>
<dbReference type="InterPro" id="IPR029058">
    <property type="entry name" value="AB_hydrolase_fold"/>
</dbReference>